<name>A0ABV8T1N3_9GAMM</name>
<dbReference type="InterPro" id="IPR014284">
    <property type="entry name" value="RNA_pol_sigma-70_dom"/>
</dbReference>
<dbReference type="RefSeq" id="WP_380604365.1">
    <property type="nucleotide sequence ID" value="NZ_JBHSDU010000015.1"/>
</dbReference>
<dbReference type="Gene3D" id="1.10.1740.10">
    <property type="match status" value="1"/>
</dbReference>
<keyword evidence="2" id="KW-0805">Transcription regulation</keyword>
<evidence type="ECO:0000256" key="3">
    <source>
        <dbReference type="ARBA" id="ARBA00023082"/>
    </source>
</evidence>
<evidence type="ECO:0000313" key="7">
    <source>
        <dbReference type="EMBL" id="MFC4313759.1"/>
    </source>
</evidence>
<sequence length="168" mass="18926">MSSSPPALLQIFLAERDRVVGLIRRIVRCRDAAEDLAHETLLRLWHRPMADQDRSLVFRTAQNLAIDHLRSRQVRAAYSRGAIEGASDDAMLVPEALEPQSSAVAAQQFDTLVETLRGLPERTQRIFLLNRIDELSYAEIARQLGVSVSTVEKEMMRALDACRGSFHD</sequence>
<dbReference type="InterPro" id="IPR007627">
    <property type="entry name" value="RNA_pol_sigma70_r2"/>
</dbReference>
<evidence type="ECO:0000313" key="8">
    <source>
        <dbReference type="Proteomes" id="UP001595904"/>
    </source>
</evidence>
<dbReference type="Pfam" id="PF04542">
    <property type="entry name" value="Sigma70_r2"/>
    <property type="match status" value="1"/>
</dbReference>
<dbReference type="Proteomes" id="UP001595904">
    <property type="component" value="Unassembled WGS sequence"/>
</dbReference>
<evidence type="ECO:0000256" key="1">
    <source>
        <dbReference type="ARBA" id="ARBA00010641"/>
    </source>
</evidence>
<proteinExistence type="inferred from homology"/>
<evidence type="ECO:0000256" key="4">
    <source>
        <dbReference type="ARBA" id="ARBA00023163"/>
    </source>
</evidence>
<dbReference type="NCBIfam" id="TIGR02937">
    <property type="entry name" value="sigma70-ECF"/>
    <property type="match status" value="1"/>
</dbReference>
<protein>
    <submittedName>
        <fullName evidence="7">RNA polymerase sigma factor</fullName>
    </submittedName>
</protein>
<evidence type="ECO:0000259" key="5">
    <source>
        <dbReference type="Pfam" id="PF04542"/>
    </source>
</evidence>
<dbReference type="SUPFAM" id="SSF88659">
    <property type="entry name" value="Sigma3 and sigma4 domains of RNA polymerase sigma factors"/>
    <property type="match status" value="1"/>
</dbReference>
<feature type="domain" description="RNA polymerase sigma-70 region 2" evidence="5">
    <location>
        <begin position="13"/>
        <end position="73"/>
    </location>
</feature>
<dbReference type="CDD" id="cd06171">
    <property type="entry name" value="Sigma70_r4"/>
    <property type="match status" value="1"/>
</dbReference>
<evidence type="ECO:0000259" key="6">
    <source>
        <dbReference type="Pfam" id="PF08281"/>
    </source>
</evidence>
<dbReference type="InterPro" id="IPR039425">
    <property type="entry name" value="RNA_pol_sigma-70-like"/>
</dbReference>
<dbReference type="PANTHER" id="PTHR43133">
    <property type="entry name" value="RNA POLYMERASE ECF-TYPE SIGMA FACTO"/>
    <property type="match status" value="1"/>
</dbReference>
<comment type="similarity">
    <text evidence="1">Belongs to the sigma-70 factor family. ECF subfamily.</text>
</comment>
<organism evidence="7 8">
    <name type="scientific">Steroidobacter flavus</name>
    <dbReference type="NCBI Taxonomy" id="1842136"/>
    <lineage>
        <taxon>Bacteria</taxon>
        <taxon>Pseudomonadati</taxon>
        <taxon>Pseudomonadota</taxon>
        <taxon>Gammaproteobacteria</taxon>
        <taxon>Steroidobacterales</taxon>
        <taxon>Steroidobacteraceae</taxon>
        <taxon>Steroidobacter</taxon>
    </lineage>
</organism>
<dbReference type="Gene3D" id="1.10.10.10">
    <property type="entry name" value="Winged helix-like DNA-binding domain superfamily/Winged helix DNA-binding domain"/>
    <property type="match status" value="1"/>
</dbReference>
<dbReference type="InterPro" id="IPR036388">
    <property type="entry name" value="WH-like_DNA-bd_sf"/>
</dbReference>
<dbReference type="Pfam" id="PF08281">
    <property type="entry name" value="Sigma70_r4_2"/>
    <property type="match status" value="1"/>
</dbReference>
<keyword evidence="3" id="KW-0731">Sigma factor</keyword>
<keyword evidence="8" id="KW-1185">Reference proteome</keyword>
<dbReference type="InterPro" id="IPR013325">
    <property type="entry name" value="RNA_pol_sigma_r2"/>
</dbReference>
<dbReference type="InterPro" id="IPR013324">
    <property type="entry name" value="RNA_pol_sigma_r3/r4-like"/>
</dbReference>
<comment type="caution">
    <text evidence="7">The sequence shown here is derived from an EMBL/GenBank/DDBJ whole genome shotgun (WGS) entry which is preliminary data.</text>
</comment>
<feature type="domain" description="RNA polymerase sigma factor 70 region 4 type 2" evidence="6">
    <location>
        <begin position="112"/>
        <end position="162"/>
    </location>
</feature>
<keyword evidence="4" id="KW-0804">Transcription</keyword>
<dbReference type="SUPFAM" id="SSF88946">
    <property type="entry name" value="Sigma2 domain of RNA polymerase sigma factors"/>
    <property type="match status" value="1"/>
</dbReference>
<evidence type="ECO:0000256" key="2">
    <source>
        <dbReference type="ARBA" id="ARBA00023015"/>
    </source>
</evidence>
<dbReference type="InterPro" id="IPR013249">
    <property type="entry name" value="RNA_pol_sigma70_r4_t2"/>
</dbReference>
<gene>
    <name evidence="7" type="ORF">ACFPN2_32095</name>
</gene>
<dbReference type="EMBL" id="JBHSDU010000015">
    <property type="protein sequence ID" value="MFC4313759.1"/>
    <property type="molecule type" value="Genomic_DNA"/>
</dbReference>
<accession>A0ABV8T1N3</accession>
<dbReference type="PANTHER" id="PTHR43133:SF63">
    <property type="entry name" value="RNA POLYMERASE SIGMA FACTOR FECI-RELATED"/>
    <property type="match status" value="1"/>
</dbReference>
<reference evidence="8" key="1">
    <citation type="journal article" date="2019" name="Int. J. Syst. Evol. Microbiol.">
        <title>The Global Catalogue of Microorganisms (GCM) 10K type strain sequencing project: providing services to taxonomists for standard genome sequencing and annotation.</title>
        <authorList>
            <consortium name="The Broad Institute Genomics Platform"/>
            <consortium name="The Broad Institute Genome Sequencing Center for Infectious Disease"/>
            <person name="Wu L."/>
            <person name="Ma J."/>
        </authorList>
    </citation>
    <scope>NUCLEOTIDE SEQUENCE [LARGE SCALE GENOMIC DNA]</scope>
    <source>
        <strain evidence="8">CGMCC 1.10759</strain>
    </source>
</reference>